<sequence length="434" mass="47955">MEIELAYGESRGYWKHYSPGKWFKQAKAVGKINNVKATLLFDSGAEVSIIDTTFAREVGCNIDESQRQECIGIGKTPYMTVGRTKIKVTLAGSLVYYFNVWVGDLAGQKAILSMDFMVPAGVRLDLANGALRLLKKSAFISQDVAPQSRKVKIGIGGAKMKLWVARGLDWVPTVISGWGKTKYLQMTNIGDREIILPTHTILGMWVEGNMVPRTQGLVTVGSGKYKEWETLAYEATTDRVNELPKETIGPLVDRPTYAAPKRILKHPSDALQNLSPAISTVTPQANDDDSQEADAVVAREVTVRGAELSRMENGHEIGAQHATKGDRDTGQEGLRDRSSLPKAEPTDRMLKLGQPEETEEPKEEIMLNTEDVEIAEIPVYHHESGNLFAEDIEQHMAVLPEMSATTEEVTIEVIQIGDPDVPLTTDQQRLRSLI</sequence>
<dbReference type="InterPro" id="IPR001969">
    <property type="entry name" value="Aspartic_peptidase_AS"/>
</dbReference>
<dbReference type="InterPro" id="IPR021109">
    <property type="entry name" value="Peptidase_aspartic_dom_sf"/>
</dbReference>
<feature type="region of interest" description="Disordered" evidence="1">
    <location>
        <begin position="306"/>
        <end position="362"/>
    </location>
</feature>
<dbReference type="Proteomes" id="UP001162060">
    <property type="component" value="Unassembled WGS sequence"/>
</dbReference>
<dbReference type="GO" id="GO:0006508">
    <property type="term" value="P:proteolysis"/>
    <property type="evidence" value="ECO:0007669"/>
    <property type="project" value="InterPro"/>
</dbReference>
<evidence type="ECO:0008006" key="4">
    <source>
        <dbReference type="Google" id="ProtNLM"/>
    </source>
</evidence>
<organism evidence="2 3">
    <name type="scientific">Peronospora matthiolae</name>
    <dbReference type="NCBI Taxonomy" id="2874970"/>
    <lineage>
        <taxon>Eukaryota</taxon>
        <taxon>Sar</taxon>
        <taxon>Stramenopiles</taxon>
        <taxon>Oomycota</taxon>
        <taxon>Peronosporomycetes</taxon>
        <taxon>Peronosporales</taxon>
        <taxon>Peronosporaceae</taxon>
        <taxon>Peronospora</taxon>
    </lineage>
</organism>
<feature type="compositionally biased region" description="Basic and acidic residues" evidence="1">
    <location>
        <begin position="323"/>
        <end position="350"/>
    </location>
</feature>
<dbReference type="Gene3D" id="2.40.70.10">
    <property type="entry name" value="Acid Proteases"/>
    <property type="match status" value="1"/>
</dbReference>
<evidence type="ECO:0000313" key="2">
    <source>
        <dbReference type="EMBL" id="CAK7919893.1"/>
    </source>
</evidence>
<dbReference type="EMBL" id="CAKLBY020000050">
    <property type="protein sequence ID" value="CAK7919893.1"/>
    <property type="molecule type" value="Genomic_DNA"/>
</dbReference>
<evidence type="ECO:0000256" key="1">
    <source>
        <dbReference type="SAM" id="MobiDB-lite"/>
    </source>
</evidence>
<comment type="caution">
    <text evidence="2">The sequence shown here is derived from an EMBL/GenBank/DDBJ whole genome shotgun (WGS) entry which is preliminary data.</text>
</comment>
<dbReference type="CDD" id="cd00303">
    <property type="entry name" value="retropepsin_like"/>
    <property type="match status" value="1"/>
</dbReference>
<dbReference type="SUPFAM" id="SSF50630">
    <property type="entry name" value="Acid proteases"/>
    <property type="match status" value="1"/>
</dbReference>
<dbReference type="Pfam" id="PF13650">
    <property type="entry name" value="Asp_protease_2"/>
    <property type="match status" value="1"/>
</dbReference>
<dbReference type="PROSITE" id="PS00141">
    <property type="entry name" value="ASP_PROTEASE"/>
    <property type="match status" value="1"/>
</dbReference>
<dbReference type="GO" id="GO:0004190">
    <property type="term" value="F:aspartic-type endopeptidase activity"/>
    <property type="evidence" value="ECO:0007669"/>
    <property type="project" value="InterPro"/>
</dbReference>
<accession>A0AAV1TIN3</accession>
<name>A0AAV1TIN3_9STRA</name>
<evidence type="ECO:0000313" key="3">
    <source>
        <dbReference type="Proteomes" id="UP001162060"/>
    </source>
</evidence>
<proteinExistence type="predicted"/>
<protein>
    <recommendedName>
        <fullName evidence="4">Peptidase A2 domain-containing protein</fullName>
    </recommendedName>
</protein>
<gene>
    <name evidence="2" type="ORF">PM001_LOCUS6288</name>
</gene>
<reference evidence="2" key="1">
    <citation type="submission" date="2024-01" db="EMBL/GenBank/DDBJ databases">
        <authorList>
            <person name="Webb A."/>
        </authorList>
    </citation>
    <scope>NUCLEOTIDE SEQUENCE</scope>
    <source>
        <strain evidence="2">Pm1</strain>
    </source>
</reference>
<dbReference type="AlphaFoldDB" id="A0AAV1TIN3"/>